<evidence type="ECO:0000256" key="4">
    <source>
        <dbReference type="ARBA" id="ARBA00023163"/>
    </source>
</evidence>
<evidence type="ECO:0000259" key="7">
    <source>
        <dbReference type="PROSITE" id="PS00716"/>
    </source>
</evidence>
<protein>
    <recommendedName>
        <fullName evidence="5">RNA polymerase sigma factor</fullName>
    </recommendedName>
</protein>
<dbReference type="InterPro" id="IPR000943">
    <property type="entry name" value="RNA_pol_sigma70"/>
</dbReference>
<dbReference type="AlphaFoldDB" id="A0AA42DPZ1"/>
<comment type="function">
    <text evidence="5">Sigma factors are initiation factors that promote the attachment of RNA polymerase to specific initiation sites and are then released.</text>
</comment>
<dbReference type="EMBL" id="JAQIFT010000049">
    <property type="protein sequence ID" value="MDA3732613.1"/>
    <property type="molecule type" value="Genomic_DNA"/>
</dbReference>
<dbReference type="Pfam" id="PF04545">
    <property type="entry name" value="Sigma70_r4"/>
    <property type="match status" value="1"/>
</dbReference>
<evidence type="ECO:0000313" key="9">
    <source>
        <dbReference type="Proteomes" id="UP001169242"/>
    </source>
</evidence>
<dbReference type="GO" id="GO:0003677">
    <property type="term" value="F:DNA binding"/>
    <property type="evidence" value="ECO:0007669"/>
    <property type="project" value="UniProtKB-KW"/>
</dbReference>
<dbReference type="InterPro" id="IPR007630">
    <property type="entry name" value="RNA_pol_sigma70_r4"/>
</dbReference>
<evidence type="ECO:0000256" key="5">
    <source>
        <dbReference type="RuleBase" id="RU362124"/>
    </source>
</evidence>
<dbReference type="Proteomes" id="UP001169242">
    <property type="component" value="Unassembled WGS sequence"/>
</dbReference>
<dbReference type="NCBIfam" id="TIGR02479">
    <property type="entry name" value="FliA_WhiG"/>
    <property type="match status" value="1"/>
</dbReference>
<gene>
    <name evidence="8" type="ORF">PBV87_14060</name>
</gene>
<dbReference type="PRINTS" id="PR00046">
    <property type="entry name" value="SIGMA70FCT"/>
</dbReference>
<dbReference type="GO" id="GO:0003899">
    <property type="term" value="F:DNA-directed RNA polymerase activity"/>
    <property type="evidence" value="ECO:0007669"/>
    <property type="project" value="InterPro"/>
</dbReference>
<dbReference type="GO" id="GO:0016987">
    <property type="term" value="F:sigma factor activity"/>
    <property type="evidence" value="ECO:0007669"/>
    <property type="project" value="UniProtKB-KW"/>
</dbReference>
<accession>A0AA42DPZ1</accession>
<keyword evidence="2 5" id="KW-0731">Sigma factor</keyword>
<keyword evidence="9" id="KW-1185">Reference proteome</keyword>
<organism evidence="8 9">
    <name type="scientific">Holtiella tumoricola</name>
    <dbReference type="NCBI Taxonomy" id="3018743"/>
    <lineage>
        <taxon>Bacteria</taxon>
        <taxon>Bacillati</taxon>
        <taxon>Bacillota</taxon>
        <taxon>Clostridia</taxon>
        <taxon>Lachnospirales</taxon>
        <taxon>Cellulosilyticaceae</taxon>
        <taxon>Holtiella</taxon>
    </lineage>
</organism>
<evidence type="ECO:0000256" key="2">
    <source>
        <dbReference type="ARBA" id="ARBA00023082"/>
    </source>
</evidence>
<evidence type="ECO:0000259" key="6">
    <source>
        <dbReference type="PROSITE" id="PS00715"/>
    </source>
</evidence>
<evidence type="ECO:0000256" key="3">
    <source>
        <dbReference type="ARBA" id="ARBA00023125"/>
    </source>
</evidence>
<dbReference type="PROSITE" id="PS00716">
    <property type="entry name" value="SIGMA70_2"/>
    <property type="match status" value="1"/>
</dbReference>
<proteinExistence type="inferred from homology"/>
<feature type="domain" description="RNA polymerase sigma-70" evidence="7">
    <location>
        <begin position="210"/>
        <end position="236"/>
    </location>
</feature>
<evidence type="ECO:0000256" key="1">
    <source>
        <dbReference type="ARBA" id="ARBA00023015"/>
    </source>
</evidence>
<dbReference type="CDD" id="cd06171">
    <property type="entry name" value="Sigma70_r4"/>
    <property type="match status" value="1"/>
</dbReference>
<dbReference type="Pfam" id="PF04539">
    <property type="entry name" value="Sigma70_r3"/>
    <property type="match status" value="1"/>
</dbReference>
<dbReference type="InterPro" id="IPR013325">
    <property type="entry name" value="RNA_pol_sigma_r2"/>
</dbReference>
<dbReference type="RefSeq" id="WP_053983908.1">
    <property type="nucleotide sequence ID" value="NZ_JAQIFT010000049.1"/>
</dbReference>
<comment type="similarity">
    <text evidence="5">Belongs to the sigma-70 factor family.</text>
</comment>
<dbReference type="GO" id="GO:0006352">
    <property type="term" value="P:DNA-templated transcription initiation"/>
    <property type="evidence" value="ECO:0007669"/>
    <property type="project" value="InterPro"/>
</dbReference>
<dbReference type="InterPro" id="IPR013324">
    <property type="entry name" value="RNA_pol_sigma_r3/r4-like"/>
</dbReference>
<dbReference type="Gene3D" id="1.20.140.160">
    <property type="match status" value="1"/>
</dbReference>
<dbReference type="Pfam" id="PF04542">
    <property type="entry name" value="Sigma70_r2"/>
    <property type="match status" value="1"/>
</dbReference>
<reference evidence="8" key="1">
    <citation type="journal article" date="2023" name="Int. J. Syst. Evol. Microbiol.">
        <title>&lt;i&gt;Holtiella tumoricola&lt;/i&gt; gen. nov. sp. nov., isolated from a human clinical sample.</title>
        <authorList>
            <person name="Allen-Vercoe E."/>
            <person name="Daigneault M.C."/>
            <person name="Vancuren S.J."/>
            <person name="Cochrane K."/>
            <person name="O'Neal L.L."/>
            <person name="Sankaranarayanan K."/>
            <person name="Lawson P.A."/>
        </authorList>
    </citation>
    <scope>NUCLEOTIDE SEQUENCE</scope>
    <source>
        <strain evidence="8">CC70A</strain>
    </source>
</reference>
<dbReference type="SUPFAM" id="SSF88659">
    <property type="entry name" value="Sigma3 and sigma4 domains of RNA polymerase sigma factors"/>
    <property type="match status" value="2"/>
</dbReference>
<dbReference type="InterPro" id="IPR014284">
    <property type="entry name" value="RNA_pol_sigma-70_dom"/>
</dbReference>
<dbReference type="NCBIfam" id="NF005413">
    <property type="entry name" value="PRK06986.1"/>
    <property type="match status" value="1"/>
</dbReference>
<dbReference type="PROSITE" id="PS00715">
    <property type="entry name" value="SIGMA70_1"/>
    <property type="match status" value="1"/>
</dbReference>
<keyword evidence="3 5" id="KW-0238">DNA-binding</keyword>
<keyword evidence="4 5" id="KW-0804">Transcription</keyword>
<dbReference type="PIRSF" id="PIRSF000770">
    <property type="entry name" value="RNA_pol_sigma-SigE/K"/>
    <property type="match status" value="1"/>
</dbReference>
<comment type="caution">
    <text evidence="8">The sequence shown here is derived from an EMBL/GenBank/DDBJ whole genome shotgun (WGS) entry which is preliminary data.</text>
</comment>
<feature type="domain" description="RNA polymerase sigma-70" evidence="6">
    <location>
        <begin position="52"/>
        <end position="65"/>
    </location>
</feature>
<keyword evidence="1 5" id="KW-0805">Transcription regulation</keyword>
<dbReference type="Gene3D" id="1.10.1740.10">
    <property type="match status" value="1"/>
</dbReference>
<dbReference type="SUPFAM" id="SSF88946">
    <property type="entry name" value="Sigma2 domain of RNA polymerase sigma factors"/>
    <property type="match status" value="1"/>
</dbReference>
<dbReference type="NCBIfam" id="TIGR02937">
    <property type="entry name" value="sigma70-ECF"/>
    <property type="match status" value="1"/>
</dbReference>
<dbReference type="InterPro" id="IPR007624">
    <property type="entry name" value="RNA_pol_sigma70_r3"/>
</dbReference>
<name>A0AA42DPZ1_9FIRM</name>
<dbReference type="PANTHER" id="PTHR30385">
    <property type="entry name" value="SIGMA FACTOR F FLAGELLAR"/>
    <property type="match status" value="1"/>
</dbReference>
<dbReference type="PANTHER" id="PTHR30385:SF7">
    <property type="entry name" value="RNA POLYMERASE SIGMA FACTOR FLIA"/>
    <property type="match status" value="1"/>
</dbReference>
<evidence type="ECO:0000313" key="8">
    <source>
        <dbReference type="EMBL" id="MDA3732613.1"/>
    </source>
</evidence>
<sequence length="249" mass="29336">MEEKNIEVLWKKYEKSRTQEIKQALIEHYVYLVKLVAGRLSIYLNHYVDLDDLLSYGVIGLIDALDKFDSAKNVKFETYASLRIRGAILDEIRKLDWVPRSLRKKQKDLNKVYFELENKLGRTPTDDEIANTLQMTKEDYYGLLQDTNIANLVFIEDYELQASSVKDEKNDMPDEYMEKQEIMLKLKEALDELPEREKRVITFYYFEELTLKEISNILEVSESRVSQLHTKGVSRLKVKLAKYHLALPL</sequence>
<dbReference type="InterPro" id="IPR012845">
    <property type="entry name" value="RNA_pol_sigma_FliA_WhiG"/>
</dbReference>
<dbReference type="InterPro" id="IPR007627">
    <property type="entry name" value="RNA_pol_sigma70_r2"/>
</dbReference>